<evidence type="ECO:0000313" key="5">
    <source>
        <dbReference type="Proteomes" id="UP000193244"/>
    </source>
</evidence>
<dbReference type="GO" id="GO:0003676">
    <property type="term" value="F:nucleic acid binding"/>
    <property type="evidence" value="ECO:0007669"/>
    <property type="project" value="InterPro"/>
</dbReference>
<dbReference type="GO" id="GO:0004519">
    <property type="term" value="F:endonuclease activity"/>
    <property type="evidence" value="ECO:0007669"/>
    <property type="project" value="UniProtKB-KW"/>
</dbReference>
<feature type="region of interest" description="Disordered" evidence="2">
    <location>
        <begin position="248"/>
        <end position="275"/>
    </location>
</feature>
<dbReference type="InterPro" id="IPR002711">
    <property type="entry name" value="HNH"/>
</dbReference>
<dbReference type="GO" id="GO:0008270">
    <property type="term" value="F:zinc ion binding"/>
    <property type="evidence" value="ECO:0007669"/>
    <property type="project" value="InterPro"/>
</dbReference>
<dbReference type="EMBL" id="FXAY01000001">
    <property type="protein sequence ID" value="SMG10961.1"/>
    <property type="molecule type" value="Genomic_DNA"/>
</dbReference>
<evidence type="ECO:0000256" key="2">
    <source>
        <dbReference type="SAM" id="MobiDB-lite"/>
    </source>
</evidence>
<evidence type="ECO:0000256" key="1">
    <source>
        <dbReference type="ARBA" id="ARBA00023450"/>
    </source>
</evidence>
<name>A0A1X7I8K3_9MICO</name>
<dbReference type="Gene3D" id="1.10.30.50">
    <property type="match status" value="1"/>
</dbReference>
<keyword evidence="4" id="KW-0540">Nuclease</keyword>
<dbReference type="Pfam" id="PF02720">
    <property type="entry name" value="DUF222"/>
    <property type="match status" value="1"/>
</dbReference>
<reference evidence="5" key="1">
    <citation type="submission" date="2017-04" db="EMBL/GenBank/DDBJ databases">
        <authorList>
            <person name="Varghese N."/>
            <person name="Submissions S."/>
        </authorList>
    </citation>
    <scope>NUCLEOTIDE SEQUENCE [LARGE SCALE GENOMIC DNA]</scope>
    <source>
        <strain evidence="5">VKM Ac-2510</strain>
    </source>
</reference>
<evidence type="ECO:0000259" key="3">
    <source>
        <dbReference type="SMART" id="SM00507"/>
    </source>
</evidence>
<dbReference type="CDD" id="cd00085">
    <property type="entry name" value="HNHc"/>
    <property type="match status" value="1"/>
</dbReference>
<comment type="similarity">
    <text evidence="1">Belongs to the Rv1128c/1148c/1588c/1702c/1945/3466 family.</text>
</comment>
<feature type="region of interest" description="Disordered" evidence="2">
    <location>
        <begin position="449"/>
        <end position="474"/>
    </location>
</feature>
<dbReference type="SMART" id="SM00507">
    <property type="entry name" value="HNHc"/>
    <property type="match status" value="1"/>
</dbReference>
<keyword evidence="5" id="KW-1185">Reference proteome</keyword>
<dbReference type="STRING" id="150121.SAMN06296010_0268"/>
<dbReference type="OrthoDB" id="5177627at2"/>
<keyword evidence="4" id="KW-0255">Endonuclease</keyword>
<dbReference type="AlphaFoldDB" id="A0A1X7I8K3"/>
<feature type="domain" description="HNH nuclease" evidence="3">
    <location>
        <begin position="374"/>
        <end position="430"/>
    </location>
</feature>
<dbReference type="Pfam" id="PF01844">
    <property type="entry name" value="HNH"/>
    <property type="match status" value="1"/>
</dbReference>
<dbReference type="Proteomes" id="UP000193244">
    <property type="component" value="Unassembled WGS sequence"/>
</dbReference>
<keyword evidence="4" id="KW-0378">Hydrolase</keyword>
<accession>A0A1X7I8K3</accession>
<protein>
    <submittedName>
        <fullName evidence="4">HNH endonuclease</fullName>
    </submittedName>
</protein>
<gene>
    <name evidence="4" type="ORF">SAMN06296010_0268</name>
</gene>
<dbReference type="InterPro" id="IPR003870">
    <property type="entry name" value="DUF222"/>
</dbReference>
<proteinExistence type="inferred from homology"/>
<organism evidence="4 5">
    <name type="scientific">Agreia pratensis</name>
    <dbReference type="NCBI Taxonomy" id="150121"/>
    <lineage>
        <taxon>Bacteria</taxon>
        <taxon>Bacillati</taxon>
        <taxon>Actinomycetota</taxon>
        <taxon>Actinomycetes</taxon>
        <taxon>Micrococcales</taxon>
        <taxon>Microbacteriaceae</taxon>
        <taxon>Agreia</taxon>
    </lineage>
</organism>
<dbReference type="InterPro" id="IPR003615">
    <property type="entry name" value="HNH_nuc"/>
</dbReference>
<evidence type="ECO:0000313" key="4">
    <source>
        <dbReference type="EMBL" id="SMG10961.1"/>
    </source>
</evidence>
<dbReference type="RefSeq" id="WP_085482211.1">
    <property type="nucleotide sequence ID" value="NZ_FXAY01000001.1"/>
</dbReference>
<sequence length="474" mass="50495">MELKDATLGDIAERLHELLASDRKLAVGDELLTSAHDWEVAGRATDAARIWVAAEIENESRRELDTAGLAYRHGFSTAKKLIAATATVSERTAGSRMALGRQLRSSLSITGLPVPSSFPAVESALCSGQIGVDAASVICRTLTEAVPGTLRPEAVDEAELHLVDAATATVDNADHTRRYTVDEIGRLATRIREHLDPDGAEPRDAVKQALRGFSYPRVGADGMARGTYALPPLQLGIFLTAVDSILSPRTANPGTPQPGGDEGISDSEAAECVPSDLRSSQQKLLDAVITLIDIAAASPAASRLNGAAPTVNVHVTLKDLEEGRGVGWIDGCSEPVPLSTVNMLQCDADTIVTVFGDDGQVLHQGKTQRLATRAQRRALAARDGGCVIPGCAVPPARCQAHHVIPWVSAVFAAGRTDIDNLALLCPFHHATIHTSAWTLEMIRGKPHIRLPDWQNPRGTPIPAGQQRAGRPYFR</sequence>